<protein>
    <submittedName>
        <fullName evidence="1">Uncharacterized protein</fullName>
    </submittedName>
</protein>
<accession>A0A8S5P6N9</accession>
<sequence>MSDERFVMFVILSRKVGQVLAYNNLYPPDIVSICYDYINRGCKSRNDYEYMVNFLIDNKDIRNELLL</sequence>
<proteinExistence type="predicted"/>
<organism evidence="1">
    <name type="scientific">Podoviridae sp. ctPr92</name>
    <dbReference type="NCBI Taxonomy" id="2825247"/>
    <lineage>
        <taxon>Viruses</taxon>
        <taxon>Duplodnaviria</taxon>
        <taxon>Heunggongvirae</taxon>
        <taxon>Uroviricota</taxon>
        <taxon>Caudoviricetes</taxon>
    </lineage>
</organism>
<name>A0A8S5P6N9_9CAUD</name>
<reference evidence="1" key="1">
    <citation type="journal article" date="2021" name="Proc. Natl. Acad. Sci. U.S.A.">
        <title>A Catalog of Tens of Thousands of Viruses from Human Metagenomes Reveals Hidden Associations with Chronic Diseases.</title>
        <authorList>
            <person name="Tisza M.J."/>
            <person name="Buck C.B."/>
        </authorList>
    </citation>
    <scope>NUCLEOTIDE SEQUENCE</scope>
    <source>
        <strain evidence="1">CtPr92</strain>
    </source>
</reference>
<dbReference type="EMBL" id="BK015353">
    <property type="protein sequence ID" value="DAE02815.1"/>
    <property type="molecule type" value="Genomic_DNA"/>
</dbReference>
<evidence type="ECO:0000313" key="1">
    <source>
        <dbReference type="EMBL" id="DAE02815.1"/>
    </source>
</evidence>